<evidence type="ECO:0000256" key="3">
    <source>
        <dbReference type="ARBA" id="ARBA00023002"/>
    </source>
</evidence>
<evidence type="ECO:0000256" key="4">
    <source>
        <dbReference type="SAM" id="MobiDB-lite"/>
    </source>
</evidence>
<evidence type="ECO:0000256" key="1">
    <source>
        <dbReference type="ARBA" id="ARBA00005525"/>
    </source>
</evidence>
<evidence type="ECO:0000259" key="6">
    <source>
        <dbReference type="Pfam" id="PF14748"/>
    </source>
</evidence>
<keyword evidence="2" id="KW-0521">NADP</keyword>
<dbReference type="NCBIfam" id="TIGR00112">
    <property type="entry name" value="proC"/>
    <property type="match status" value="1"/>
</dbReference>
<feature type="domain" description="Pyrroline-5-carboxylate reductase dimerisation" evidence="6">
    <location>
        <begin position="260"/>
        <end position="366"/>
    </location>
</feature>
<feature type="domain" description="Pyrroline-5-carboxylate reductase catalytic N-terminal" evidence="5">
    <location>
        <begin position="96"/>
        <end position="192"/>
    </location>
</feature>
<sequence>MLQSSLIRRPAGAAAAAMARSNGRAANGKSTPVQQMSAKDTSSMVDAAATGRRGTAKMNHNAAATARAATDAAIAAGKRVAQDAATNAALAPGSKTIAFLGFGVMAKAMAVGMQSAPNSPFGKYVLCDNNRKVLEGAASAITAAPATTTRDAEAAIVDADVIVLAVKPQGMTRLLKRLPLKENHLVVSIVAGWSIDRILSTLPERDPAKQPRVVRTMPNTPLQVGKGCTLYATSEACSEADELTVEAMFSSSGIIEPLTEAQLDAATGIAGSGPSYVALFMEALADGAVKQGLPRDLAIKLAAHTVEGAAAMCTEAGGGLHPAILKDRVCSPGGTSIHGVTELENHGVRKAIIAAVAGATKRSKELNKI</sequence>
<dbReference type="Pfam" id="PF03807">
    <property type="entry name" value="F420_oxidored"/>
    <property type="match status" value="1"/>
</dbReference>
<dbReference type="InterPro" id="IPR000304">
    <property type="entry name" value="Pyrroline-COOH_reductase"/>
</dbReference>
<dbReference type="PANTHER" id="PTHR11645">
    <property type="entry name" value="PYRROLINE-5-CARBOXYLATE REDUCTASE"/>
    <property type="match status" value="1"/>
</dbReference>
<dbReference type="Gene3D" id="1.10.3730.10">
    <property type="entry name" value="ProC C-terminal domain-like"/>
    <property type="match status" value="1"/>
</dbReference>
<dbReference type="SUPFAM" id="SSF48179">
    <property type="entry name" value="6-phosphogluconate dehydrogenase C-terminal domain-like"/>
    <property type="match status" value="1"/>
</dbReference>
<gene>
    <name evidence="7" type="ORF">NDES1114_LOCUS26837</name>
</gene>
<reference evidence="7" key="1">
    <citation type="submission" date="2021-01" db="EMBL/GenBank/DDBJ databases">
        <authorList>
            <person name="Corre E."/>
            <person name="Pelletier E."/>
            <person name="Niang G."/>
            <person name="Scheremetjew M."/>
            <person name="Finn R."/>
            <person name="Kale V."/>
            <person name="Holt S."/>
            <person name="Cochrane G."/>
            <person name="Meng A."/>
            <person name="Brown T."/>
            <person name="Cohen L."/>
        </authorList>
    </citation>
    <scope>NUCLEOTIDE SEQUENCE</scope>
    <source>
        <strain evidence="7">CCAP 1951/1</strain>
    </source>
</reference>
<evidence type="ECO:0000256" key="2">
    <source>
        <dbReference type="ARBA" id="ARBA00022857"/>
    </source>
</evidence>
<dbReference type="Gene3D" id="3.40.50.720">
    <property type="entry name" value="NAD(P)-binding Rossmann-like Domain"/>
    <property type="match status" value="1"/>
</dbReference>
<keyword evidence="3" id="KW-0560">Oxidoreductase</keyword>
<dbReference type="InterPro" id="IPR029036">
    <property type="entry name" value="P5CR_dimer"/>
</dbReference>
<dbReference type="InterPro" id="IPR028939">
    <property type="entry name" value="P5C_Rdtase_cat_N"/>
</dbReference>
<dbReference type="EMBL" id="HBGF01040121">
    <property type="protein sequence ID" value="CAD9139430.1"/>
    <property type="molecule type" value="Transcribed_RNA"/>
</dbReference>
<organism evidence="7">
    <name type="scientific">Neobodo designis</name>
    <name type="common">Flagellated protozoan</name>
    <name type="synonym">Bodo designis</name>
    <dbReference type="NCBI Taxonomy" id="312471"/>
    <lineage>
        <taxon>Eukaryota</taxon>
        <taxon>Discoba</taxon>
        <taxon>Euglenozoa</taxon>
        <taxon>Kinetoplastea</taxon>
        <taxon>Metakinetoplastina</taxon>
        <taxon>Neobodonida</taxon>
        <taxon>Neobodo</taxon>
    </lineage>
</organism>
<feature type="compositionally biased region" description="Polar residues" evidence="4">
    <location>
        <begin position="29"/>
        <end position="44"/>
    </location>
</feature>
<feature type="compositionally biased region" description="Low complexity" evidence="4">
    <location>
        <begin position="18"/>
        <end position="28"/>
    </location>
</feature>
<evidence type="ECO:0008006" key="8">
    <source>
        <dbReference type="Google" id="ProtNLM"/>
    </source>
</evidence>
<dbReference type="FunFam" id="1.10.3730.10:FF:000001">
    <property type="entry name" value="Pyrroline-5-carboxylate reductase"/>
    <property type="match status" value="1"/>
</dbReference>
<comment type="similarity">
    <text evidence="1">Belongs to the pyrroline-5-carboxylate reductase family.</text>
</comment>
<dbReference type="InterPro" id="IPR036291">
    <property type="entry name" value="NAD(P)-bd_dom_sf"/>
</dbReference>
<dbReference type="AlphaFoldDB" id="A0A7S1MSP6"/>
<proteinExistence type="inferred from homology"/>
<dbReference type="HAMAP" id="MF_01925">
    <property type="entry name" value="P5C_reductase"/>
    <property type="match status" value="1"/>
</dbReference>
<dbReference type="SUPFAM" id="SSF51735">
    <property type="entry name" value="NAD(P)-binding Rossmann-fold domains"/>
    <property type="match status" value="1"/>
</dbReference>
<name>A0A7S1MSP6_NEODS</name>
<dbReference type="GO" id="GO:0055129">
    <property type="term" value="P:L-proline biosynthetic process"/>
    <property type="evidence" value="ECO:0007669"/>
    <property type="project" value="TreeGrafter"/>
</dbReference>
<protein>
    <recommendedName>
        <fullName evidence="8">Pyrroline-5-carboxylate reductase</fullName>
    </recommendedName>
</protein>
<dbReference type="PANTHER" id="PTHR11645:SF0">
    <property type="entry name" value="PYRROLINE-5-CARBOXYLATE REDUCTASE 3"/>
    <property type="match status" value="1"/>
</dbReference>
<feature type="region of interest" description="Disordered" evidence="4">
    <location>
        <begin position="18"/>
        <end position="44"/>
    </location>
</feature>
<dbReference type="Pfam" id="PF14748">
    <property type="entry name" value="P5CR_dimer"/>
    <property type="match status" value="1"/>
</dbReference>
<accession>A0A7S1MSP6</accession>
<dbReference type="GO" id="GO:0004735">
    <property type="term" value="F:pyrroline-5-carboxylate reductase activity"/>
    <property type="evidence" value="ECO:0007669"/>
    <property type="project" value="InterPro"/>
</dbReference>
<evidence type="ECO:0000313" key="7">
    <source>
        <dbReference type="EMBL" id="CAD9139430.1"/>
    </source>
</evidence>
<evidence type="ECO:0000259" key="5">
    <source>
        <dbReference type="Pfam" id="PF03807"/>
    </source>
</evidence>
<dbReference type="InterPro" id="IPR008927">
    <property type="entry name" value="6-PGluconate_DH-like_C_sf"/>
</dbReference>